<proteinExistence type="predicted"/>
<evidence type="ECO:0000313" key="1">
    <source>
        <dbReference type="EMBL" id="UXX78076.1"/>
    </source>
</evidence>
<protein>
    <submittedName>
        <fullName evidence="1">Uncharacterized protein</fullName>
    </submittedName>
</protein>
<dbReference type="EMBL" id="CP106735">
    <property type="protein sequence ID" value="UXX78076.1"/>
    <property type="molecule type" value="Genomic_DNA"/>
</dbReference>
<evidence type="ECO:0000313" key="2">
    <source>
        <dbReference type="Proteomes" id="UP001062165"/>
    </source>
</evidence>
<accession>A0ABY6CVY5</accession>
<dbReference type="RefSeq" id="WP_263049822.1">
    <property type="nucleotide sequence ID" value="NZ_CP106735.1"/>
</dbReference>
<keyword evidence="2" id="KW-1185">Reference proteome</keyword>
<organism evidence="1 2">
    <name type="scientific">Reichenbachiella carrageenanivorans</name>
    <dbReference type="NCBI Taxonomy" id="2979869"/>
    <lineage>
        <taxon>Bacteria</taxon>
        <taxon>Pseudomonadati</taxon>
        <taxon>Bacteroidota</taxon>
        <taxon>Cytophagia</taxon>
        <taxon>Cytophagales</taxon>
        <taxon>Reichenbachiellaceae</taxon>
        <taxon>Reichenbachiella</taxon>
    </lineage>
</organism>
<reference evidence="1" key="1">
    <citation type="submission" date="2022-10" db="EMBL/GenBank/DDBJ databases">
        <title>Comparative genomics and taxonomic characterization of three novel marine species of genus Reichenbachiella exhibiting antioxidant and polysaccharide degradation activities.</title>
        <authorList>
            <person name="Muhammad N."/>
            <person name="Lee Y.-J."/>
            <person name="Ko J."/>
            <person name="Kim S.-G."/>
        </authorList>
    </citation>
    <scope>NUCLEOTIDE SEQUENCE</scope>
    <source>
        <strain evidence="1">Wsw4-B4</strain>
    </source>
</reference>
<name>A0ABY6CVY5_9BACT</name>
<gene>
    <name evidence="1" type="ORF">N7E81_11980</name>
</gene>
<sequence>MRAIVTVFFIAICHFGLAQTSKNYVFRVLANKGANKVHKADNGQEVFLRPGLTLMQNDEIIASNGAYIGLMHRTGKTIELRTAGVTKIVDLETQLANAKTSVANKYANYVLQKINDDGVNTNSNYRANMKATGAVERSSSTAISAMLPNSVSVLNPAAVIRWNSVGEDAYYIVTVKNIFDEELITAETTKPYIQINLNDENLANEELVIVNIKVKDNSDLFSPDYGIERLSDEQITEINGTLSQLKTEVASDTPLGKLVLASYFEDNGLILDAITQYEGILEQAPEVEDFKMLYGEFLIRNGLSQIEEK</sequence>
<dbReference type="Proteomes" id="UP001062165">
    <property type="component" value="Chromosome"/>
</dbReference>